<name>A0A0C2S7U5_9BACL</name>
<accession>A0A0C2S7U5</accession>
<comment type="caution">
    <text evidence="1">The sequence shown here is derived from an EMBL/GenBank/DDBJ whole genome shotgun (WGS) entry which is preliminary data.</text>
</comment>
<dbReference type="Proteomes" id="UP000031938">
    <property type="component" value="Unassembled WGS sequence"/>
</dbReference>
<dbReference type="STRING" id="889306.KP78_15320"/>
<evidence type="ECO:0000313" key="1">
    <source>
        <dbReference type="EMBL" id="KIL50064.1"/>
    </source>
</evidence>
<organism evidence="1 2">
    <name type="scientific">Jeotgalibacillus soli</name>
    <dbReference type="NCBI Taxonomy" id="889306"/>
    <lineage>
        <taxon>Bacteria</taxon>
        <taxon>Bacillati</taxon>
        <taxon>Bacillota</taxon>
        <taxon>Bacilli</taxon>
        <taxon>Bacillales</taxon>
        <taxon>Caryophanaceae</taxon>
        <taxon>Jeotgalibacillus</taxon>
    </lineage>
</organism>
<sequence>MGVIVVLRLKERVLQMLLMRISAHFFEKENKTYESFYNT</sequence>
<reference evidence="1 2" key="1">
    <citation type="submission" date="2015-01" db="EMBL/GenBank/DDBJ databases">
        <title>Genome sequencing of Jeotgalibacillus soli.</title>
        <authorList>
            <person name="Goh K.M."/>
            <person name="Chan K.-G."/>
            <person name="Yaakop A.S."/>
            <person name="Ee R."/>
            <person name="Gan H.M."/>
            <person name="Chan C.S."/>
        </authorList>
    </citation>
    <scope>NUCLEOTIDE SEQUENCE [LARGE SCALE GENOMIC DNA]</scope>
    <source>
        <strain evidence="1 2">P9</strain>
    </source>
</reference>
<dbReference type="PATRIC" id="fig|889306.3.peg.1544"/>
<dbReference type="EMBL" id="JXRP01000009">
    <property type="protein sequence ID" value="KIL50064.1"/>
    <property type="molecule type" value="Genomic_DNA"/>
</dbReference>
<protein>
    <submittedName>
        <fullName evidence="1">Uncharacterized protein</fullName>
    </submittedName>
</protein>
<keyword evidence="2" id="KW-1185">Reference proteome</keyword>
<proteinExistence type="predicted"/>
<dbReference type="AlphaFoldDB" id="A0A0C2S7U5"/>
<evidence type="ECO:0000313" key="2">
    <source>
        <dbReference type="Proteomes" id="UP000031938"/>
    </source>
</evidence>
<gene>
    <name evidence="1" type="ORF">KP78_15320</name>
</gene>